<dbReference type="Gene3D" id="3.20.20.70">
    <property type="entry name" value="Aldolase class I"/>
    <property type="match status" value="1"/>
</dbReference>
<evidence type="ECO:0000256" key="2">
    <source>
        <dbReference type="ARBA" id="ARBA00009881"/>
    </source>
</evidence>
<evidence type="ECO:0000256" key="9">
    <source>
        <dbReference type="ARBA" id="ARBA00049401"/>
    </source>
</evidence>
<keyword evidence="6" id="KW-0560">Oxidoreductase</keyword>
<evidence type="ECO:0000256" key="4">
    <source>
        <dbReference type="ARBA" id="ARBA00022630"/>
    </source>
</evidence>
<reference evidence="10 11" key="1">
    <citation type="submission" date="2016-01" db="EMBL/GenBank/DDBJ databases">
        <title>The new phylogeny of the genus Mycobacterium.</title>
        <authorList>
            <person name="Tarcisio F."/>
            <person name="Conor M."/>
            <person name="Antonella G."/>
            <person name="Elisabetta G."/>
            <person name="Giulia F.S."/>
            <person name="Sara T."/>
            <person name="Anna F."/>
            <person name="Clotilde B."/>
            <person name="Roberto B."/>
            <person name="Veronica D.S."/>
            <person name="Fabio R."/>
            <person name="Monica P."/>
            <person name="Olivier J."/>
            <person name="Enrico T."/>
            <person name="Nicola S."/>
        </authorList>
    </citation>
    <scope>NUCLEOTIDE SEQUENCE [LARGE SCALE GENOMIC DNA]</scope>
    <source>
        <strain evidence="10 11">DSM 44616</strain>
    </source>
</reference>
<evidence type="ECO:0000313" key="11">
    <source>
        <dbReference type="Proteomes" id="UP000193387"/>
    </source>
</evidence>
<gene>
    <name evidence="10" type="ORF">AWC23_01220</name>
</gene>
<organism evidence="10 11">
    <name type="scientific">Mycobacterium saskatchewanense</name>
    <dbReference type="NCBI Taxonomy" id="220927"/>
    <lineage>
        <taxon>Bacteria</taxon>
        <taxon>Bacillati</taxon>
        <taxon>Actinomycetota</taxon>
        <taxon>Actinomycetes</taxon>
        <taxon>Mycobacteriales</taxon>
        <taxon>Mycobacteriaceae</taxon>
        <taxon>Mycobacterium</taxon>
        <taxon>Mycobacterium simiae complex</taxon>
    </lineage>
</organism>
<dbReference type="PANTHER" id="PTHR42747:SF3">
    <property type="entry name" value="NITRONATE MONOOXYGENASE-RELATED"/>
    <property type="match status" value="1"/>
</dbReference>
<dbReference type="PANTHER" id="PTHR42747">
    <property type="entry name" value="NITRONATE MONOOXYGENASE-RELATED"/>
    <property type="match status" value="1"/>
</dbReference>
<dbReference type="CDD" id="cd04730">
    <property type="entry name" value="NPD_like"/>
    <property type="match status" value="1"/>
</dbReference>
<comment type="cofactor">
    <cofactor evidence="1">
        <name>FMN</name>
        <dbReference type="ChEBI" id="CHEBI:58210"/>
    </cofactor>
</comment>
<evidence type="ECO:0000256" key="6">
    <source>
        <dbReference type="ARBA" id="ARBA00023002"/>
    </source>
</evidence>
<evidence type="ECO:0000313" key="10">
    <source>
        <dbReference type="EMBL" id="ORW69637.1"/>
    </source>
</evidence>
<name>A0AAJ3TVW9_9MYCO</name>
<accession>A0AAJ3TVW9</accession>
<comment type="caution">
    <text evidence="10">The sequence shown here is derived from an EMBL/GenBank/DDBJ whole genome shotgun (WGS) entry which is preliminary data.</text>
</comment>
<dbReference type="InterPro" id="IPR004136">
    <property type="entry name" value="NMO"/>
</dbReference>
<dbReference type="Pfam" id="PF03060">
    <property type="entry name" value="NMO"/>
    <property type="match status" value="1"/>
</dbReference>
<dbReference type="GO" id="GO:0051213">
    <property type="term" value="F:dioxygenase activity"/>
    <property type="evidence" value="ECO:0007669"/>
    <property type="project" value="UniProtKB-KW"/>
</dbReference>
<dbReference type="GO" id="GO:0009636">
    <property type="term" value="P:response to toxic substance"/>
    <property type="evidence" value="ECO:0007669"/>
    <property type="project" value="UniProtKB-KW"/>
</dbReference>
<dbReference type="Proteomes" id="UP000193387">
    <property type="component" value="Unassembled WGS sequence"/>
</dbReference>
<evidence type="ECO:0000256" key="8">
    <source>
        <dbReference type="ARBA" id="ARBA00031155"/>
    </source>
</evidence>
<evidence type="ECO:0000256" key="5">
    <source>
        <dbReference type="ARBA" id="ARBA00022643"/>
    </source>
</evidence>
<sequence length="322" mass="33458">MAGGPSTPALAAAVAECGGLGFLAGGLIPAETLADKFAAARALTAGPLGINLFVPHNVPADPGEVETYARRLSAEGGRYATPLGTPRHDDFGWRAKLDLLHELRPEAVSFTFGLPSEEVCRRLREAGILVVGTVTSVDEANQAVSRGVDALVVQGPDAGGHRATFNPHALPDSVGLDDLLAGVLDTVGCDVVAAGGLANTADVDRVFEKGATAAQFGTALLLADEAGTSPVHRAALGAPQFTETVLTRAFTGRYARSLRNRFVRDHEHHAVFGFPEIAHLTSPILAAASALGDPHGTSLWAGTQYRQARTAPVKTILAELMP</sequence>
<keyword evidence="3" id="KW-0216">Detoxification</keyword>
<evidence type="ECO:0000256" key="1">
    <source>
        <dbReference type="ARBA" id="ARBA00001917"/>
    </source>
</evidence>
<dbReference type="SUPFAM" id="SSF51412">
    <property type="entry name" value="Inosine monophosphate dehydrogenase (IMPDH)"/>
    <property type="match status" value="1"/>
</dbReference>
<evidence type="ECO:0000256" key="7">
    <source>
        <dbReference type="ARBA" id="ARBA00023033"/>
    </source>
</evidence>
<dbReference type="GO" id="GO:0018580">
    <property type="term" value="F:nitronate monooxygenase activity"/>
    <property type="evidence" value="ECO:0007669"/>
    <property type="project" value="InterPro"/>
</dbReference>
<keyword evidence="11" id="KW-1185">Reference proteome</keyword>
<dbReference type="InterPro" id="IPR013785">
    <property type="entry name" value="Aldolase_TIM"/>
</dbReference>
<keyword evidence="4" id="KW-0285">Flavoprotein</keyword>
<keyword evidence="7" id="KW-0503">Monooxygenase</keyword>
<comment type="similarity">
    <text evidence="2">Belongs to the nitronate monooxygenase family. NMO class I subfamily.</text>
</comment>
<dbReference type="EMBL" id="LQPR01000045">
    <property type="protein sequence ID" value="ORW69637.1"/>
    <property type="molecule type" value="Genomic_DNA"/>
</dbReference>
<keyword evidence="10" id="KW-0223">Dioxygenase</keyword>
<comment type="catalytic activity">
    <reaction evidence="9">
        <text>3 propionate 3-nitronate + 3 O2 + H2O = 3 3-oxopropanoate + 2 nitrate + nitrite + H2O2 + 3 H(+)</text>
        <dbReference type="Rhea" id="RHEA:57332"/>
        <dbReference type="ChEBI" id="CHEBI:15377"/>
        <dbReference type="ChEBI" id="CHEBI:15378"/>
        <dbReference type="ChEBI" id="CHEBI:15379"/>
        <dbReference type="ChEBI" id="CHEBI:16240"/>
        <dbReference type="ChEBI" id="CHEBI:16301"/>
        <dbReference type="ChEBI" id="CHEBI:17632"/>
        <dbReference type="ChEBI" id="CHEBI:33190"/>
        <dbReference type="ChEBI" id="CHEBI:136067"/>
    </reaction>
</comment>
<evidence type="ECO:0000256" key="3">
    <source>
        <dbReference type="ARBA" id="ARBA00022575"/>
    </source>
</evidence>
<dbReference type="AlphaFoldDB" id="A0AAJ3TVW9"/>
<proteinExistence type="inferred from homology"/>
<keyword evidence="5" id="KW-0288">FMN</keyword>
<protein>
    <recommendedName>
        <fullName evidence="8">Propionate 3-nitronate monooxygenase</fullName>
    </recommendedName>
</protein>